<accession>A0ABM3GX49</accession>
<dbReference type="Pfam" id="PF02362">
    <property type="entry name" value="B3"/>
    <property type="match status" value="1"/>
</dbReference>
<dbReference type="RefSeq" id="XP_048128916.1">
    <property type="nucleotide sequence ID" value="XM_048272959.1"/>
</dbReference>
<evidence type="ECO:0000256" key="3">
    <source>
        <dbReference type="ARBA" id="ARBA00023125"/>
    </source>
</evidence>
<proteinExistence type="predicted"/>
<evidence type="ECO:0000256" key="4">
    <source>
        <dbReference type="ARBA" id="ARBA00023163"/>
    </source>
</evidence>
<comment type="subcellular location">
    <subcellularLocation>
        <location evidence="1">Nucleus</location>
    </subcellularLocation>
</comment>
<feature type="domain" description="TF-B3" evidence="7">
    <location>
        <begin position="24"/>
        <end position="103"/>
    </location>
</feature>
<evidence type="ECO:0000256" key="6">
    <source>
        <dbReference type="SAM" id="MobiDB-lite"/>
    </source>
</evidence>
<dbReference type="Gene3D" id="2.40.330.10">
    <property type="entry name" value="DNA-binding pseudobarrel domain"/>
    <property type="match status" value="1"/>
</dbReference>
<feature type="compositionally biased region" description="Basic and acidic residues" evidence="6">
    <location>
        <begin position="152"/>
        <end position="163"/>
    </location>
</feature>
<dbReference type="PROSITE" id="PS50863">
    <property type="entry name" value="B3"/>
    <property type="match status" value="1"/>
</dbReference>
<keyword evidence="8" id="KW-1185">Reference proteome</keyword>
<dbReference type="SMART" id="SM01019">
    <property type="entry name" value="B3"/>
    <property type="match status" value="1"/>
</dbReference>
<feature type="compositionally biased region" description="Basic residues" evidence="6">
    <location>
        <begin position="121"/>
        <end position="135"/>
    </location>
</feature>
<dbReference type="Proteomes" id="UP000827889">
    <property type="component" value="Chromosome 11"/>
</dbReference>
<dbReference type="PANTHER" id="PTHR31920">
    <property type="entry name" value="B3 DOMAIN-CONTAINING"/>
    <property type="match status" value="1"/>
</dbReference>
<organism evidence="8 9">
    <name type="scientific">Rhodamnia argentea</name>
    <dbReference type="NCBI Taxonomy" id="178133"/>
    <lineage>
        <taxon>Eukaryota</taxon>
        <taxon>Viridiplantae</taxon>
        <taxon>Streptophyta</taxon>
        <taxon>Embryophyta</taxon>
        <taxon>Tracheophyta</taxon>
        <taxon>Spermatophyta</taxon>
        <taxon>Magnoliopsida</taxon>
        <taxon>eudicotyledons</taxon>
        <taxon>Gunneridae</taxon>
        <taxon>Pentapetalae</taxon>
        <taxon>rosids</taxon>
        <taxon>malvids</taxon>
        <taxon>Myrtales</taxon>
        <taxon>Myrtaceae</taxon>
        <taxon>Myrtoideae</taxon>
        <taxon>Myrteae</taxon>
        <taxon>Australasian group</taxon>
        <taxon>Rhodamnia</taxon>
    </lineage>
</organism>
<sequence length="272" mass="31421">MSRVQDERDSFCKLILQREPVQHLRIPPEFSRLYYHELPDAVIFKGPSGNEWPATLHKDIDLVYVRDDGWRNFFRDNDLGNGEFLTFQYDGKNCFKVQVFDPTGVERLNVAGAKSTGTKNPRGRRPRGRPRKHPIGSRILPLSKSSNSQGKHNPELEQNKLEKIQVEESLSKLNEEEMDLPDVRMSLEPNKSKNKNKERQVKAGKLAPRFLVCKSRFLGRSLEKNASSSEENARVGAVKKTFTSDFPFFMSYMRRSIVEKEKWLPVPPKFAK</sequence>
<keyword evidence="5" id="KW-0539">Nucleus</keyword>
<feature type="region of interest" description="Disordered" evidence="6">
    <location>
        <begin position="110"/>
        <end position="163"/>
    </location>
</feature>
<reference evidence="9" key="1">
    <citation type="submission" date="2025-08" db="UniProtKB">
        <authorList>
            <consortium name="RefSeq"/>
        </authorList>
    </citation>
    <scope>IDENTIFICATION</scope>
    <source>
        <tissue evidence="9">Leaf</tissue>
    </source>
</reference>
<evidence type="ECO:0000256" key="1">
    <source>
        <dbReference type="ARBA" id="ARBA00004123"/>
    </source>
</evidence>
<evidence type="ECO:0000259" key="7">
    <source>
        <dbReference type="PROSITE" id="PS50863"/>
    </source>
</evidence>
<dbReference type="CDD" id="cd10017">
    <property type="entry name" value="B3_DNA"/>
    <property type="match status" value="1"/>
</dbReference>
<keyword evidence="2" id="KW-0805">Transcription regulation</keyword>
<evidence type="ECO:0000256" key="2">
    <source>
        <dbReference type="ARBA" id="ARBA00023015"/>
    </source>
</evidence>
<keyword evidence="3" id="KW-0238">DNA-binding</keyword>
<protein>
    <submittedName>
        <fullName evidence="9">B3 domain-containing protein At2g35310-like</fullName>
    </submittedName>
</protein>
<keyword evidence="4" id="KW-0804">Transcription</keyword>
<dbReference type="SUPFAM" id="SSF101936">
    <property type="entry name" value="DNA-binding pseudobarrel domain"/>
    <property type="match status" value="1"/>
</dbReference>
<dbReference type="PANTHER" id="PTHR31920:SF122">
    <property type="entry name" value="B3 DOMAIN-CONTAINING PROTEIN REM23"/>
    <property type="match status" value="1"/>
</dbReference>
<evidence type="ECO:0000256" key="5">
    <source>
        <dbReference type="ARBA" id="ARBA00023242"/>
    </source>
</evidence>
<name>A0ABM3GX49_9MYRT</name>
<dbReference type="InterPro" id="IPR003340">
    <property type="entry name" value="B3_DNA-bd"/>
</dbReference>
<gene>
    <name evidence="9" type="primary">LOC115735978</name>
</gene>
<dbReference type="InterPro" id="IPR050655">
    <property type="entry name" value="Plant_B3_domain"/>
</dbReference>
<evidence type="ECO:0000313" key="9">
    <source>
        <dbReference type="RefSeq" id="XP_048128916.1"/>
    </source>
</evidence>
<dbReference type="InterPro" id="IPR015300">
    <property type="entry name" value="DNA-bd_pseudobarrel_sf"/>
</dbReference>
<evidence type="ECO:0000313" key="8">
    <source>
        <dbReference type="Proteomes" id="UP000827889"/>
    </source>
</evidence>
<dbReference type="GeneID" id="115735978"/>